<organism evidence="7 8">
    <name type="scientific">Rhizobium anhuiense</name>
    <dbReference type="NCBI Taxonomy" id="1184720"/>
    <lineage>
        <taxon>Bacteria</taxon>
        <taxon>Pseudomonadati</taxon>
        <taxon>Pseudomonadota</taxon>
        <taxon>Alphaproteobacteria</taxon>
        <taxon>Hyphomicrobiales</taxon>
        <taxon>Rhizobiaceae</taxon>
        <taxon>Rhizobium/Agrobacterium group</taxon>
        <taxon>Rhizobium</taxon>
    </lineage>
</organism>
<evidence type="ECO:0000256" key="1">
    <source>
        <dbReference type="ARBA" id="ARBA00001974"/>
    </source>
</evidence>
<dbReference type="InterPro" id="IPR050641">
    <property type="entry name" value="RIFMO-like"/>
</dbReference>
<dbReference type="PANTHER" id="PTHR43004">
    <property type="entry name" value="TRK SYSTEM POTASSIUM UPTAKE PROTEIN"/>
    <property type="match status" value="1"/>
</dbReference>
<dbReference type="SUPFAM" id="SSF52833">
    <property type="entry name" value="Thioredoxin-like"/>
    <property type="match status" value="1"/>
</dbReference>
<dbReference type="NCBIfam" id="NF004832">
    <property type="entry name" value="PRK06184.1"/>
    <property type="match status" value="1"/>
</dbReference>
<accession>A0ABX4J3B8</accession>
<dbReference type="PRINTS" id="PR00420">
    <property type="entry name" value="RNGMNOXGNASE"/>
</dbReference>
<comment type="similarity">
    <text evidence="2">Belongs to the PheA/TfdB FAD monooxygenase family.</text>
</comment>
<dbReference type="Pfam" id="PF01494">
    <property type="entry name" value="FAD_binding_3"/>
    <property type="match status" value="1"/>
</dbReference>
<feature type="domain" description="FAD-binding" evidence="6">
    <location>
        <begin position="7"/>
        <end position="345"/>
    </location>
</feature>
<evidence type="ECO:0000313" key="7">
    <source>
        <dbReference type="EMBL" id="PDS49297.1"/>
    </source>
</evidence>
<keyword evidence="3" id="KW-0285">Flavoprotein</keyword>
<sequence>MTENSTVDVLISGAGAAGLTLAIELARRGVSFRLIEKLNDPFRGSRGKGIQPRTQEVFEDLGILDRIVALGGAYPRQREYRDDGSFSESDAVVGEEPTPAEPYHLPLMVPQFLTEGVMRGRLLELGHRPEFASELIGFEQDEAGVTARLSGQSGEETVRVRWLVGADGGRSFVRHALDIGFPGKTLGVRAIVADVLLTGLDRDAWHRFGQGDMQRQIAICPLAGTDLFQIQAPVPLEGEVDLSAAGLSALVKERSGRDDIEVQSVSWASAFNMNARLADRYRLGRVFLVGDAAHTHPPTGGQGLNTSVQDAYNLGWKLAAVEAGAPDALLDSYEEERRPVAATMLGLATSLLDALKRGEMRRGREVHQLDIGYPESSCALEKPERHGGLLAGDRAPDAPMRGAAGQPVRLFELFKGAHWTLLGYEVQVALPPRTGLHIHRIGRRGDLMDDGGHFRDAYAPTAGDWVLVRPDGYVGAIVASADVWALEAYLANVGLTG</sequence>
<dbReference type="EMBL" id="NWSL01000020">
    <property type="protein sequence ID" value="PDS49297.1"/>
    <property type="molecule type" value="Genomic_DNA"/>
</dbReference>
<protein>
    <submittedName>
        <fullName evidence="7">2-polyprenyl-6-methoxyphenol hydroxylase</fullName>
    </submittedName>
</protein>
<evidence type="ECO:0000256" key="3">
    <source>
        <dbReference type="ARBA" id="ARBA00022630"/>
    </source>
</evidence>
<proteinExistence type="inferred from homology"/>
<reference evidence="7 8" key="1">
    <citation type="submission" date="2017-09" db="EMBL/GenBank/DDBJ databases">
        <title>Comparative genomics of rhizobia isolated from Phaseolus vulgaris in China.</title>
        <authorList>
            <person name="Tong W."/>
        </authorList>
    </citation>
    <scope>NUCLEOTIDE SEQUENCE [LARGE SCALE GENOMIC DNA]</scope>
    <source>
        <strain evidence="7 8">Y27</strain>
    </source>
</reference>
<dbReference type="Gene3D" id="3.50.50.60">
    <property type="entry name" value="FAD/NAD(P)-binding domain"/>
    <property type="match status" value="1"/>
</dbReference>
<evidence type="ECO:0000256" key="5">
    <source>
        <dbReference type="SAM" id="MobiDB-lite"/>
    </source>
</evidence>
<dbReference type="Proteomes" id="UP000219972">
    <property type="component" value="Unassembled WGS sequence"/>
</dbReference>
<name>A0ABX4J3B8_9HYPH</name>
<evidence type="ECO:0000313" key="8">
    <source>
        <dbReference type="Proteomes" id="UP000219972"/>
    </source>
</evidence>
<evidence type="ECO:0000259" key="6">
    <source>
        <dbReference type="Pfam" id="PF01494"/>
    </source>
</evidence>
<comment type="caution">
    <text evidence="7">The sequence shown here is derived from an EMBL/GenBank/DDBJ whole genome shotgun (WGS) entry which is preliminary data.</text>
</comment>
<comment type="cofactor">
    <cofactor evidence="1">
        <name>FAD</name>
        <dbReference type="ChEBI" id="CHEBI:57692"/>
    </cofactor>
</comment>
<feature type="region of interest" description="Disordered" evidence="5">
    <location>
        <begin position="79"/>
        <end position="99"/>
    </location>
</feature>
<keyword evidence="4" id="KW-0274">FAD</keyword>
<dbReference type="Pfam" id="PF21274">
    <property type="entry name" value="Rng_hyd_C"/>
    <property type="match status" value="1"/>
</dbReference>
<dbReference type="Gene3D" id="3.40.30.120">
    <property type="match status" value="1"/>
</dbReference>
<dbReference type="RefSeq" id="WP_097544423.1">
    <property type="nucleotide sequence ID" value="NZ_NWSK01000005.1"/>
</dbReference>
<evidence type="ECO:0000256" key="2">
    <source>
        <dbReference type="ARBA" id="ARBA00007801"/>
    </source>
</evidence>
<gene>
    <name evidence="7" type="ORF">CO662_25545</name>
</gene>
<dbReference type="PANTHER" id="PTHR43004:SF19">
    <property type="entry name" value="BINDING MONOOXYGENASE, PUTATIVE (JCVI)-RELATED"/>
    <property type="match status" value="1"/>
</dbReference>
<dbReference type="Gene3D" id="3.30.70.2450">
    <property type="match status" value="1"/>
</dbReference>
<keyword evidence="8" id="KW-1185">Reference proteome</keyword>
<dbReference type="InterPro" id="IPR036188">
    <property type="entry name" value="FAD/NAD-bd_sf"/>
</dbReference>
<dbReference type="SUPFAM" id="SSF51905">
    <property type="entry name" value="FAD/NAD(P)-binding domain"/>
    <property type="match status" value="1"/>
</dbReference>
<evidence type="ECO:0000256" key="4">
    <source>
        <dbReference type="ARBA" id="ARBA00022827"/>
    </source>
</evidence>
<dbReference type="InterPro" id="IPR036249">
    <property type="entry name" value="Thioredoxin-like_sf"/>
</dbReference>
<dbReference type="InterPro" id="IPR002938">
    <property type="entry name" value="FAD-bd"/>
</dbReference>